<dbReference type="PANTHER" id="PTHR10681:SF128">
    <property type="entry name" value="THIOREDOXIN-DEPENDENT PEROXIDE REDUCTASE, MITOCHONDRIAL"/>
    <property type="match status" value="1"/>
</dbReference>
<feature type="region of interest" description="Disordered" evidence="5">
    <location>
        <begin position="116"/>
        <end position="136"/>
    </location>
</feature>
<dbReference type="PIRSF" id="PIRSF000239">
    <property type="entry name" value="AHPC"/>
    <property type="match status" value="1"/>
</dbReference>
<keyword evidence="3" id="KW-1015">Disulfide bond</keyword>
<feature type="domain" description="Peroxiredoxin C-terminal" evidence="7">
    <location>
        <begin position="105"/>
        <end position="126"/>
    </location>
</feature>
<keyword evidence="9" id="KW-1185">Reference proteome</keyword>
<evidence type="ECO:0000256" key="5">
    <source>
        <dbReference type="SAM" id="MobiDB-lite"/>
    </source>
</evidence>
<dbReference type="STRING" id="930128.SAMN05192532_10782"/>
<evidence type="ECO:0000259" key="7">
    <source>
        <dbReference type="Pfam" id="PF10417"/>
    </source>
</evidence>
<dbReference type="InterPro" id="IPR036249">
    <property type="entry name" value="Thioredoxin-like_sf"/>
</dbReference>
<dbReference type="Proteomes" id="UP000199516">
    <property type="component" value="Unassembled WGS sequence"/>
</dbReference>
<dbReference type="Gene3D" id="3.40.30.10">
    <property type="entry name" value="Glutaredoxin"/>
    <property type="match status" value="1"/>
</dbReference>
<dbReference type="AlphaFoldDB" id="A0A1I2EY71"/>
<organism evidence="8 9">
    <name type="scientific">Alteribacillus iranensis</name>
    <dbReference type="NCBI Taxonomy" id="930128"/>
    <lineage>
        <taxon>Bacteria</taxon>
        <taxon>Bacillati</taxon>
        <taxon>Bacillota</taxon>
        <taxon>Bacilli</taxon>
        <taxon>Bacillales</taxon>
        <taxon>Bacillaceae</taxon>
        <taxon>Alteribacillus</taxon>
    </lineage>
</organism>
<dbReference type="Pfam" id="PF10417">
    <property type="entry name" value="1-cysPrx_C"/>
    <property type="match status" value="1"/>
</dbReference>
<dbReference type="EMBL" id="FONT01000007">
    <property type="protein sequence ID" value="SFE97653.1"/>
    <property type="molecule type" value="Genomic_DNA"/>
</dbReference>
<keyword evidence="2" id="KW-0560">Oxidoreductase</keyword>
<evidence type="ECO:0000256" key="2">
    <source>
        <dbReference type="ARBA" id="ARBA00023002"/>
    </source>
</evidence>
<accession>A0A1I2EY71</accession>
<evidence type="ECO:0000259" key="6">
    <source>
        <dbReference type="Pfam" id="PF00578"/>
    </source>
</evidence>
<comment type="similarity">
    <text evidence="1">Belongs to the peroxiredoxin family. AhpC/Prx1 subfamily.</text>
</comment>
<dbReference type="GO" id="GO:0008379">
    <property type="term" value="F:thioredoxin peroxidase activity"/>
    <property type="evidence" value="ECO:0007669"/>
    <property type="project" value="TreeGrafter"/>
</dbReference>
<comment type="function">
    <text evidence="4">Thiol-specific peroxidase that catalyzes the reduction of hydrogen peroxide and organic hydroperoxides to water and alcohols, respectively. Plays a role in cell protection against oxidative stress by detoxifying peroxides.</text>
</comment>
<name>A0A1I2EY71_9BACI</name>
<sequence length="136" mass="14975">MAAVAALHSEFQSLQAHILAISTDSVYSHKIFTQVSPSASQVSYPLVSDRTQAISRQYRIMNPRTGAAFRGTFIIDPDGRITTKLVYPLEVGRNAHEILRILQGIQYGRNTGEGVPANWMPGDPGIERNPDNIGRI</sequence>
<dbReference type="Pfam" id="PF00578">
    <property type="entry name" value="AhpC-TSA"/>
    <property type="match status" value="1"/>
</dbReference>
<dbReference type="OrthoDB" id="9812811at2"/>
<evidence type="ECO:0000313" key="8">
    <source>
        <dbReference type="EMBL" id="SFE97653.1"/>
    </source>
</evidence>
<dbReference type="InterPro" id="IPR024706">
    <property type="entry name" value="Peroxiredoxin_AhpC-typ"/>
</dbReference>
<dbReference type="GO" id="GO:0045454">
    <property type="term" value="P:cell redox homeostasis"/>
    <property type="evidence" value="ECO:0007669"/>
    <property type="project" value="TreeGrafter"/>
</dbReference>
<dbReference type="InterPro" id="IPR050217">
    <property type="entry name" value="Peroxiredoxin"/>
</dbReference>
<proteinExistence type="inferred from homology"/>
<evidence type="ECO:0000256" key="3">
    <source>
        <dbReference type="ARBA" id="ARBA00023157"/>
    </source>
</evidence>
<dbReference type="GO" id="GO:0006979">
    <property type="term" value="P:response to oxidative stress"/>
    <property type="evidence" value="ECO:0007669"/>
    <property type="project" value="TreeGrafter"/>
</dbReference>
<dbReference type="GO" id="GO:0033554">
    <property type="term" value="P:cellular response to stress"/>
    <property type="evidence" value="ECO:0007669"/>
    <property type="project" value="TreeGrafter"/>
</dbReference>
<dbReference type="InterPro" id="IPR000866">
    <property type="entry name" value="AhpC/TSA"/>
</dbReference>
<reference evidence="8 9" key="1">
    <citation type="submission" date="2016-10" db="EMBL/GenBank/DDBJ databases">
        <authorList>
            <person name="de Groot N.N."/>
        </authorList>
    </citation>
    <scope>NUCLEOTIDE SEQUENCE [LARGE SCALE GENOMIC DNA]</scope>
    <source>
        <strain evidence="8 9">DSM 23995</strain>
    </source>
</reference>
<dbReference type="InterPro" id="IPR019479">
    <property type="entry name" value="Peroxiredoxin_C"/>
</dbReference>
<dbReference type="GO" id="GO:0042744">
    <property type="term" value="P:hydrogen peroxide catabolic process"/>
    <property type="evidence" value="ECO:0007669"/>
    <property type="project" value="TreeGrafter"/>
</dbReference>
<feature type="domain" description="Alkyl hydroperoxide reductase subunit C/ Thiol specific antioxidant" evidence="6">
    <location>
        <begin position="1"/>
        <end position="82"/>
    </location>
</feature>
<evidence type="ECO:0000256" key="4">
    <source>
        <dbReference type="ARBA" id="ARBA00037420"/>
    </source>
</evidence>
<dbReference type="SUPFAM" id="SSF52833">
    <property type="entry name" value="Thioredoxin-like"/>
    <property type="match status" value="1"/>
</dbReference>
<protein>
    <submittedName>
        <fullName evidence="8">Peroxiredoxin (Alkyl hydroperoxide reductase subunit C)</fullName>
    </submittedName>
</protein>
<evidence type="ECO:0000256" key="1">
    <source>
        <dbReference type="ARBA" id="ARBA00009796"/>
    </source>
</evidence>
<dbReference type="PANTHER" id="PTHR10681">
    <property type="entry name" value="THIOREDOXIN PEROXIDASE"/>
    <property type="match status" value="1"/>
</dbReference>
<gene>
    <name evidence="8" type="ORF">SAMN05192532_10782</name>
</gene>
<evidence type="ECO:0000313" key="9">
    <source>
        <dbReference type="Proteomes" id="UP000199516"/>
    </source>
</evidence>